<dbReference type="Proteomes" id="UP001175211">
    <property type="component" value="Unassembled WGS sequence"/>
</dbReference>
<reference evidence="1" key="1">
    <citation type="submission" date="2023-06" db="EMBL/GenBank/DDBJ databases">
        <authorList>
            <consortium name="Lawrence Berkeley National Laboratory"/>
            <person name="Ahrendt S."/>
            <person name="Sahu N."/>
            <person name="Indic B."/>
            <person name="Wong-Bajracharya J."/>
            <person name="Merenyi Z."/>
            <person name="Ke H.-M."/>
            <person name="Monk M."/>
            <person name="Kocsube S."/>
            <person name="Drula E."/>
            <person name="Lipzen A."/>
            <person name="Balint B."/>
            <person name="Henrissat B."/>
            <person name="Andreopoulos B."/>
            <person name="Martin F.M."/>
            <person name="Harder C.B."/>
            <person name="Rigling D."/>
            <person name="Ford K.L."/>
            <person name="Foster G.D."/>
            <person name="Pangilinan J."/>
            <person name="Papanicolaou A."/>
            <person name="Barry K."/>
            <person name="LaButti K."/>
            <person name="Viragh M."/>
            <person name="Koriabine M."/>
            <person name="Yan M."/>
            <person name="Riley R."/>
            <person name="Champramary S."/>
            <person name="Plett K.L."/>
            <person name="Tsai I.J."/>
            <person name="Slot J."/>
            <person name="Sipos G."/>
            <person name="Plett J."/>
            <person name="Nagy L.G."/>
            <person name="Grigoriev I.V."/>
        </authorList>
    </citation>
    <scope>NUCLEOTIDE SEQUENCE</scope>
    <source>
        <strain evidence="1">CCBAS 213</strain>
    </source>
</reference>
<evidence type="ECO:0000313" key="1">
    <source>
        <dbReference type="EMBL" id="KAK0460495.1"/>
    </source>
</evidence>
<dbReference type="GeneID" id="85350939"/>
<protein>
    <recommendedName>
        <fullName evidence="3">DNA helicase</fullName>
    </recommendedName>
</protein>
<keyword evidence="2" id="KW-1185">Reference proteome</keyword>
<sequence length="126" mass="14007">MTRAFAERSGRELHYYYSVDTHKNLPITDDDLRDHLYSLSTGTTNQRLGALPLVIGMPVMITQNFDIQGGVVNSSTGILKKIRYHEDDAGRRIATSCVVDIPTMTGDCLPELTPHEAVVLKDTVDM</sequence>
<name>A0AA39N7K3_ARMTA</name>
<proteinExistence type="predicted"/>
<feature type="non-terminal residue" evidence="1">
    <location>
        <position position="126"/>
    </location>
</feature>
<dbReference type="RefSeq" id="XP_060332534.1">
    <property type="nucleotide sequence ID" value="XM_060467391.1"/>
</dbReference>
<dbReference type="AlphaFoldDB" id="A0AA39N7K3"/>
<gene>
    <name evidence="1" type="ORF">EV420DRAFT_1267526</name>
</gene>
<evidence type="ECO:0000313" key="2">
    <source>
        <dbReference type="Proteomes" id="UP001175211"/>
    </source>
</evidence>
<evidence type="ECO:0008006" key="3">
    <source>
        <dbReference type="Google" id="ProtNLM"/>
    </source>
</evidence>
<dbReference type="EMBL" id="JAUEPS010000012">
    <property type="protein sequence ID" value="KAK0460495.1"/>
    <property type="molecule type" value="Genomic_DNA"/>
</dbReference>
<comment type="caution">
    <text evidence="1">The sequence shown here is derived from an EMBL/GenBank/DDBJ whole genome shotgun (WGS) entry which is preliminary data.</text>
</comment>
<accession>A0AA39N7K3</accession>
<organism evidence="1 2">
    <name type="scientific">Armillaria tabescens</name>
    <name type="common">Ringless honey mushroom</name>
    <name type="synonym">Agaricus tabescens</name>
    <dbReference type="NCBI Taxonomy" id="1929756"/>
    <lineage>
        <taxon>Eukaryota</taxon>
        <taxon>Fungi</taxon>
        <taxon>Dikarya</taxon>
        <taxon>Basidiomycota</taxon>
        <taxon>Agaricomycotina</taxon>
        <taxon>Agaricomycetes</taxon>
        <taxon>Agaricomycetidae</taxon>
        <taxon>Agaricales</taxon>
        <taxon>Marasmiineae</taxon>
        <taxon>Physalacriaceae</taxon>
        <taxon>Desarmillaria</taxon>
    </lineage>
</organism>